<dbReference type="PROSITE" id="PS50883">
    <property type="entry name" value="EAL"/>
    <property type="match status" value="1"/>
</dbReference>
<dbReference type="Pfam" id="PF00563">
    <property type="entry name" value="EAL"/>
    <property type="match status" value="1"/>
</dbReference>
<evidence type="ECO:0000259" key="3">
    <source>
        <dbReference type="PROSITE" id="PS50887"/>
    </source>
</evidence>
<dbReference type="SUPFAM" id="SSF141868">
    <property type="entry name" value="EAL domain-like"/>
    <property type="match status" value="1"/>
</dbReference>
<gene>
    <name evidence="4" type="ORF">HZA66_03575</name>
</gene>
<proteinExistence type="predicted"/>
<feature type="domain" description="PAS" evidence="1">
    <location>
        <begin position="7"/>
        <end position="77"/>
    </location>
</feature>
<dbReference type="NCBIfam" id="TIGR00229">
    <property type="entry name" value="sensory_box"/>
    <property type="match status" value="1"/>
</dbReference>
<dbReference type="SMART" id="SM00267">
    <property type="entry name" value="GGDEF"/>
    <property type="match status" value="1"/>
</dbReference>
<dbReference type="PANTHER" id="PTHR44757">
    <property type="entry name" value="DIGUANYLATE CYCLASE DGCP"/>
    <property type="match status" value="1"/>
</dbReference>
<dbReference type="SMART" id="SM00091">
    <property type="entry name" value="PAS"/>
    <property type="match status" value="1"/>
</dbReference>
<accession>A0A933VUA1</accession>
<dbReference type="InterPro" id="IPR013656">
    <property type="entry name" value="PAS_4"/>
</dbReference>
<dbReference type="PROSITE" id="PS50887">
    <property type="entry name" value="GGDEF"/>
    <property type="match status" value="1"/>
</dbReference>
<dbReference type="Gene3D" id="3.30.70.270">
    <property type="match status" value="1"/>
</dbReference>
<dbReference type="Gene3D" id="3.30.450.20">
    <property type="entry name" value="PAS domain"/>
    <property type="match status" value="1"/>
</dbReference>
<evidence type="ECO:0000259" key="1">
    <source>
        <dbReference type="PROSITE" id="PS50112"/>
    </source>
</evidence>
<dbReference type="InterPro" id="IPR029787">
    <property type="entry name" value="Nucleotide_cyclase"/>
</dbReference>
<dbReference type="PANTHER" id="PTHR44757:SF2">
    <property type="entry name" value="BIOFILM ARCHITECTURE MAINTENANCE PROTEIN MBAA"/>
    <property type="match status" value="1"/>
</dbReference>
<reference evidence="4" key="1">
    <citation type="submission" date="2020-07" db="EMBL/GenBank/DDBJ databases">
        <title>Huge and variable diversity of episymbiotic CPR bacteria and DPANN archaea in groundwater ecosystems.</title>
        <authorList>
            <person name="He C.Y."/>
            <person name="Keren R."/>
            <person name="Whittaker M."/>
            <person name="Farag I.F."/>
            <person name="Doudna J."/>
            <person name="Cate J.H.D."/>
            <person name="Banfield J.F."/>
        </authorList>
    </citation>
    <scope>NUCLEOTIDE SEQUENCE</scope>
    <source>
        <strain evidence="4">NC_groundwater_1818_Pr3_B-0.1um_66_35</strain>
    </source>
</reference>
<dbReference type="Proteomes" id="UP000782519">
    <property type="component" value="Unassembled WGS sequence"/>
</dbReference>
<dbReference type="InterPro" id="IPR052155">
    <property type="entry name" value="Biofilm_reg_signaling"/>
</dbReference>
<dbReference type="CDD" id="cd01948">
    <property type="entry name" value="EAL"/>
    <property type="match status" value="1"/>
</dbReference>
<dbReference type="EMBL" id="JACRJB010000010">
    <property type="protein sequence ID" value="MBI5128497.1"/>
    <property type="molecule type" value="Genomic_DNA"/>
</dbReference>
<dbReference type="Pfam" id="PF08448">
    <property type="entry name" value="PAS_4"/>
    <property type="match status" value="1"/>
</dbReference>
<evidence type="ECO:0000259" key="2">
    <source>
        <dbReference type="PROSITE" id="PS50883"/>
    </source>
</evidence>
<dbReference type="InterPro" id="IPR000160">
    <property type="entry name" value="GGDEF_dom"/>
</dbReference>
<dbReference type="InterPro" id="IPR035919">
    <property type="entry name" value="EAL_sf"/>
</dbReference>
<dbReference type="Pfam" id="PF00990">
    <property type="entry name" value="GGDEF"/>
    <property type="match status" value="1"/>
</dbReference>
<dbReference type="NCBIfam" id="TIGR00254">
    <property type="entry name" value="GGDEF"/>
    <property type="match status" value="1"/>
</dbReference>
<dbReference type="InterPro" id="IPR000014">
    <property type="entry name" value="PAS"/>
</dbReference>
<dbReference type="InterPro" id="IPR035965">
    <property type="entry name" value="PAS-like_dom_sf"/>
</dbReference>
<dbReference type="InterPro" id="IPR043128">
    <property type="entry name" value="Rev_trsase/Diguanyl_cyclase"/>
</dbReference>
<protein>
    <submittedName>
        <fullName evidence="4">EAL domain-containing protein</fullName>
    </submittedName>
</protein>
<dbReference type="SMART" id="SM00052">
    <property type="entry name" value="EAL"/>
    <property type="match status" value="1"/>
</dbReference>
<feature type="domain" description="EAL" evidence="2">
    <location>
        <begin position="303"/>
        <end position="553"/>
    </location>
</feature>
<dbReference type="PROSITE" id="PS50112">
    <property type="entry name" value="PAS"/>
    <property type="match status" value="1"/>
</dbReference>
<dbReference type="Gene3D" id="3.20.20.450">
    <property type="entry name" value="EAL domain"/>
    <property type="match status" value="1"/>
</dbReference>
<dbReference type="CDD" id="cd01949">
    <property type="entry name" value="GGDEF"/>
    <property type="match status" value="1"/>
</dbReference>
<sequence>MIRLSDSFANLQSIIDAVPHAIFVKDRTHRIVLLNTSACEFLGHSRATLLGYSDFELFPADQAEIFRAADDHVFQTGEESENEEQLTDGRGCTRHVITRKQMVRLEEVEYLVASVTDITASRVAEAKNHHLSFHDPLTGLPNRSLFEEKLNGCFRNVAEGKHLAVLVLDLDGFKHVNDAYGYVVGDNILRWFAAKVSDLLGPEDVMARIDGDKFAIAMPGIGPSGDATSLASRIVATVRQPFVVDGTTLEFGVGIGIALARDVAIQPDELLRRADRAHHRASAADRLSICYFDAGMDQMIKRRIRIEQELRAAIAGDLIVPCYQPVVSLNGDRIIGFEALARWENESLGQIPSDEFISIAEEAGLIDALSARLLCRACQDASTWPASLFLAFNISPISLRDPTLGLRILGILAKSGFSPHRLELEITESALVDNISVAHTTIDQLRQAGVRIALDDFGTGYATLSQLLSFRLDKIKIDRSFVARLDDSEEGKVIVRAILGLATGFGLTTTAEGIESGEQLAFLKDNGCTEGQGYLFGKAVPASEVDALLNLTPWAVTASAPRMLAAGPMAG</sequence>
<dbReference type="SUPFAM" id="SSF55073">
    <property type="entry name" value="Nucleotide cyclase"/>
    <property type="match status" value="1"/>
</dbReference>
<dbReference type="InterPro" id="IPR001633">
    <property type="entry name" value="EAL_dom"/>
</dbReference>
<evidence type="ECO:0000313" key="4">
    <source>
        <dbReference type="EMBL" id="MBI5128497.1"/>
    </source>
</evidence>
<comment type="caution">
    <text evidence="4">The sequence shown here is derived from an EMBL/GenBank/DDBJ whole genome shotgun (WGS) entry which is preliminary data.</text>
</comment>
<organism evidence="4 5">
    <name type="scientific">Rhodopseudomonas palustris</name>
    <dbReference type="NCBI Taxonomy" id="1076"/>
    <lineage>
        <taxon>Bacteria</taxon>
        <taxon>Pseudomonadati</taxon>
        <taxon>Pseudomonadota</taxon>
        <taxon>Alphaproteobacteria</taxon>
        <taxon>Hyphomicrobiales</taxon>
        <taxon>Nitrobacteraceae</taxon>
        <taxon>Rhodopseudomonas</taxon>
    </lineage>
</organism>
<evidence type="ECO:0000313" key="5">
    <source>
        <dbReference type="Proteomes" id="UP000782519"/>
    </source>
</evidence>
<dbReference type="SUPFAM" id="SSF55785">
    <property type="entry name" value="PYP-like sensor domain (PAS domain)"/>
    <property type="match status" value="1"/>
</dbReference>
<name>A0A933VUA1_RHOPL</name>
<dbReference type="CDD" id="cd00130">
    <property type="entry name" value="PAS"/>
    <property type="match status" value="1"/>
</dbReference>
<feature type="domain" description="GGDEF" evidence="3">
    <location>
        <begin position="161"/>
        <end position="294"/>
    </location>
</feature>
<dbReference type="AlphaFoldDB" id="A0A933VUA1"/>